<feature type="compositionally biased region" description="Basic and acidic residues" evidence="1">
    <location>
        <begin position="63"/>
        <end position="82"/>
    </location>
</feature>
<evidence type="ECO:0000313" key="3">
    <source>
        <dbReference type="Proteomes" id="UP000054279"/>
    </source>
</evidence>
<dbReference type="HOGENOM" id="CLU_2265414_0_0_1"/>
<name>A0A0C9VDJ4_SPHS4</name>
<dbReference type="Proteomes" id="UP000054279">
    <property type="component" value="Unassembled WGS sequence"/>
</dbReference>
<accession>A0A0C9VDJ4</accession>
<reference evidence="2 3" key="1">
    <citation type="submission" date="2014-06" db="EMBL/GenBank/DDBJ databases">
        <title>Evolutionary Origins and Diversification of the Mycorrhizal Mutualists.</title>
        <authorList>
            <consortium name="DOE Joint Genome Institute"/>
            <consortium name="Mycorrhizal Genomics Consortium"/>
            <person name="Kohler A."/>
            <person name="Kuo A."/>
            <person name="Nagy L.G."/>
            <person name="Floudas D."/>
            <person name="Copeland A."/>
            <person name="Barry K.W."/>
            <person name="Cichocki N."/>
            <person name="Veneault-Fourrey C."/>
            <person name="LaButti K."/>
            <person name="Lindquist E.A."/>
            <person name="Lipzen A."/>
            <person name="Lundell T."/>
            <person name="Morin E."/>
            <person name="Murat C."/>
            <person name="Riley R."/>
            <person name="Ohm R."/>
            <person name="Sun H."/>
            <person name="Tunlid A."/>
            <person name="Henrissat B."/>
            <person name="Grigoriev I.V."/>
            <person name="Hibbett D.S."/>
            <person name="Martin F."/>
        </authorList>
    </citation>
    <scope>NUCLEOTIDE SEQUENCE [LARGE SCALE GENOMIC DNA]</scope>
    <source>
        <strain evidence="2 3">SS14</strain>
    </source>
</reference>
<dbReference type="EMBL" id="KN837186">
    <property type="protein sequence ID" value="KIJ35670.1"/>
    <property type="molecule type" value="Genomic_DNA"/>
</dbReference>
<proteinExistence type="predicted"/>
<evidence type="ECO:0000256" key="1">
    <source>
        <dbReference type="SAM" id="MobiDB-lite"/>
    </source>
</evidence>
<feature type="region of interest" description="Disordered" evidence="1">
    <location>
        <begin position="1"/>
        <end position="103"/>
    </location>
</feature>
<feature type="compositionally biased region" description="Basic and acidic residues" evidence="1">
    <location>
        <begin position="7"/>
        <end position="26"/>
    </location>
</feature>
<dbReference type="AlphaFoldDB" id="A0A0C9VDJ4"/>
<sequence>MPGVDARGGKAREAGTRCGWRTKELQPDGLGRTPHPSSLVCILRRRLSPPSAKATVDPPRPPRTSEGRIRADSHPLFHDRIPSIRAESPSNDGRAHSPHAYRV</sequence>
<gene>
    <name evidence="2" type="ORF">M422DRAFT_262070</name>
</gene>
<keyword evidence="3" id="KW-1185">Reference proteome</keyword>
<organism evidence="2 3">
    <name type="scientific">Sphaerobolus stellatus (strain SS14)</name>
    <dbReference type="NCBI Taxonomy" id="990650"/>
    <lineage>
        <taxon>Eukaryota</taxon>
        <taxon>Fungi</taxon>
        <taxon>Dikarya</taxon>
        <taxon>Basidiomycota</taxon>
        <taxon>Agaricomycotina</taxon>
        <taxon>Agaricomycetes</taxon>
        <taxon>Phallomycetidae</taxon>
        <taxon>Geastrales</taxon>
        <taxon>Sphaerobolaceae</taxon>
        <taxon>Sphaerobolus</taxon>
    </lineage>
</organism>
<protein>
    <submittedName>
        <fullName evidence="2">Uncharacterized protein</fullName>
    </submittedName>
</protein>
<evidence type="ECO:0000313" key="2">
    <source>
        <dbReference type="EMBL" id="KIJ35670.1"/>
    </source>
</evidence>